<gene>
    <name evidence="2" type="ORF">GCM10023082_59050</name>
</gene>
<accession>A0ABP7G7Y4</accession>
<comment type="caution">
    <text evidence="2">The sequence shown here is derived from an EMBL/GenBank/DDBJ whole genome shotgun (WGS) entry which is preliminary data.</text>
</comment>
<sequence>MSERRAQHGRGRRAAERAEPLDAGEGDAPVRLVGCEQPFEGGDEGGRRLGGAQRGEQPDGVQGVGGAQPVGGEGGSGPCGARVAEPAQGVRGGDTALRVAVVEQQHQGFEGAPVAGAAEPEGRDLPCPQGPFACDEDGGEFLGVVGGQQVLAGG</sequence>
<evidence type="ECO:0000313" key="2">
    <source>
        <dbReference type="EMBL" id="GAA3756137.1"/>
    </source>
</evidence>
<feature type="compositionally biased region" description="Gly residues" evidence="1">
    <location>
        <begin position="62"/>
        <end position="78"/>
    </location>
</feature>
<protein>
    <submittedName>
        <fullName evidence="2">Uncharacterized protein</fullName>
    </submittedName>
</protein>
<dbReference type="Proteomes" id="UP001499884">
    <property type="component" value="Unassembled WGS sequence"/>
</dbReference>
<evidence type="ECO:0000256" key="1">
    <source>
        <dbReference type="SAM" id="MobiDB-lite"/>
    </source>
</evidence>
<organism evidence="2 3">
    <name type="scientific">Streptomyces tremellae</name>
    <dbReference type="NCBI Taxonomy" id="1124239"/>
    <lineage>
        <taxon>Bacteria</taxon>
        <taxon>Bacillati</taxon>
        <taxon>Actinomycetota</taxon>
        <taxon>Actinomycetes</taxon>
        <taxon>Kitasatosporales</taxon>
        <taxon>Streptomycetaceae</taxon>
        <taxon>Streptomyces</taxon>
    </lineage>
</organism>
<proteinExistence type="predicted"/>
<evidence type="ECO:0000313" key="3">
    <source>
        <dbReference type="Proteomes" id="UP001499884"/>
    </source>
</evidence>
<name>A0ABP7G7Y4_9ACTN</name>
<reference evidence="3" key="1">
    <citation type="journal article" date="2019" name="Int. J. Syst. Evol. Microbiol.">
        <title>The Global Catalogue of Microorganisms (GCM) 10K type strain sequencing project: providing services to taxonomists for standard genome sequencing and annotation.</title>
        <authorList>
            <consortium name="The Broad Institute Genomics Platform"/>
            <consortium name="The Broad Institute Genome Sequencing Center for Infectious Disease"/>
            <person name="Wu L."/>
            <person name="Ma J."/>
        </authorList>
    </citation>
    <scope>NUCLEOTIDE SEQUENCE [LARGE SCALE GENOMIC DNA]</scope>
    <source>
        <strain evidence="3">JCM 30846</strain>
    </source>
</reference>
<feature type="region of interest" description="Disordered" evidence="1">
    <location>
        <begin position="1"/>
        <end position="90"/>
    </location>
</feature>
<keyword evidence="3" id="KW-1185">Reference proteome</keyword>
<dbReference type="EMBL" id="BAABEP010000069">
    <property type="protein sequence ID" value="GAA3756137.1"/>
    <property type="molecule type" value="Genomic_DNA"/>
</dbReference>